<name>A0A2K3JVD8_TRIPR</name>
<keyword evidence="1" id="KW-0175">Coiled coil</keyword>
<gene>
    <name evidence="3" type="ORF">L195_g050680</name>
</gene>
<dbReference type="AlphaFoldDB" id="A0A2K3JVD8"/>
<proteinExistence type="predicted"/>
<accession>A0A2K3JVD8</accession>
<reference evidence="3 4" key="2">
    <citation type="journal article" date="2017" name="Front. Plant Sci.">
        <title>Gene Classification and Mining of Molecular Markers Useful in Red Clover (Trifolium pratense) Breeding.</title>
        <authorList>
            <person name="Istvanek J."/>
            <person name="Dluhosova J."/>
            <person name="Dluhos P."/>
            <person name="Patkova L."/>
            <person name="Nedelnik J."/>
            <person name="Repkova J."/>
        </authorList>
    </citation>
    <scope>NUCLEOTIDE SEQUENCE [LARGE SCALE GENOMIC DNA]</scope>
    <source>
        <strain evidence="4">cv. Tatra</strain>
        <tissue evidence="3">Young leaves</tissue>
    </source>
</reference>
<dbReference type="Proteomes" id="UP000236291">
    <property type="component" value="Unassembled WGS sequence"/>
</dbReference>
<comment type="caution">
    <text evidence="3">The sequence shown here is derived from an EMBL/GenBank/DDBJ whole genome shotgun (WGS) entry which is preliminary data.</text>
</comment>
<evidence type="ECO:0000313" key="3">
    <source>
        <dbReference type="EMBL" id="PNX57984.1"/>
    </source>
</evidence>
<feature type="coiled-coil region" evidence="1">
    <location>
        <begin position="141"/>
        <end position="235"/>
    </location>
</feature>
<feature type="compositionally biased region" description="Low complexity" evidence="2">
    <location>
        <begin position="45"/>
        <end position="55"/>
    </location>
</feature>
<feature type="region of interest" description="Disordered" evidence="2">
    <location>
        <begin position="30"/>
        <end position="62"/>
    </location>
</feature>
<protein>
    <submittedName>
        <fullName evidence="3">Uncharacterized protein</fullName>
    </submittedName>
</protein>
<sequence length="239" mass="28094">MEGSSNSDEGFDRENVLVKSVIQLQPIKLNFSSSDGDNSSDGEICESPSSSSSWDSEPEIDIPSVINGHEGLNLEENYLDMEEQNQFVGVENTDDGLLWEMDNRTYEELLKKFREKEEELRFSNFRLQLSEQEIIKFNVQVENSETQLHNVREELKRKEEELNKQKELSKEEIFKLKLSQEEIFKLKIQIDESENLLDNVREELKLKEEELKLKEEELSKLKELLEKEIFKLKIQTEKS</sequence>
<feature type="non-terminal residue" evidence="3">
    <location>
        <position position="239"/>
    </location>
</feature>
<evidence type="ECO:0000256" key="2">
    <source>
        <dbReference type="SAM" id="MobiDB-lite"/>
    </source>
</evidence>
<organism evidence="3 4">
    <name type="scientific">Trifolium pratense</name>
    <name type="common">Red clover</name>
    <dbReference type="NCBI Taxonomy" id="57577"/>
    <lineage>
        <taxon>Eukaryota</taxon>
        <taxon>Viridiplantae</taxon>
        <taxon>Streptophyta</taxon>
        <taxon>Embryophyta</taxon>
        <taxon>Tracheophyta</taxon>
        <taxon>Spermatophyta</taxon>
        <taxon>Magnoliopsida</taxon>
        <taxon>eudicotyledons</taxon>
        <taxon>Gunneridae</taxon>
        <taxon>Pentapetalae</taxon>
        <taxon>rosids</taxon>
        <taxon>fabids</taxon>
        <taxon>Fabales</taxon>
        <taxon>Fabaceae</taxon>
        <taxon>Papilionoideae</taxon>
        <taxon>50 kb inversion clade</taxon>
        <taxon>NPAAA clade</taxon>
        <taxon>Hologalegina</taxon>
        <taxon>IRL clade</taxon>
        <taxon>Trifolieae</taxon>
        <taxon>Trifolium</taxon>
    </lineage>
</organism>
<evidence type="ECO:0000256" key="1">
    <source>
        <dbReference type="SAM" id="Coils"/>
    </source>
</evidence>
<reference evidence="3 4" key="1">
    <citation type="journal article" date="2014" name="Am. J. Bot.">
        <title>Genome assembly and annotation for red clover (Trifolium pratense; Fabaceae).</title>
        <authorList>
            <person name="Istvanek J."/>
            <person name="Jaros M."/>
            <person name="Krenek A."/>
            <person name="Repkova J."/>
        </authorList>
    </citation>
    <scope>NUCLEOTIDE SEQUENCE [LARGE SCALE GENOMIC DNA]</scope>
    <source>
        <strain evidence="4">cv. Tatra</strain>
        <tissue evidence="3">Young leaves</tissue>
    </source>
</reference>
<evidence type="ECO:0000313" key="4">
    <source>
        <dbReference type="Proteomes" id="UP000236291"/>
    </source>
</evidence>
<dbReference type="EMBL" id="ASHM01077577">
    <property type="protein sequence ID" value="PNX57984.1"/>
    <property type="molecule type" value="Genomic_DNA"/>
</dbReference>